<evidence type="ECO:0000313" key="2">
    <source>
        <dbReference type="EMBL" id="KAG5459519.1"/>
    </source>
</evidence>
<proteinExistence type="predicted"/>
<dbReference type="AlphaFoldDB" id="A0A8H8DI59"/>
<feature type="non-terminal residue" evidence="2">
    <location>
        <position position="196"/>
    </location>
</feature>
<dbReference type="Proteomes" id="UP000673691">
    <property type="component" value="Unassembled WGS sequence"/>
</dbReference>
<organism evidence="2 3">
    <name type="scientific">Olpidium bornovanus</name>
    <dbReference type="NCBI Taxonomy" id="278681"/>
    <lineage>
        <taxon>Eukaryota</taxon>
        <taxon>Fungi</taxon>
        <taxon>Fungi incertae sedis</taxon>
        <taxon>Olpidiomycota</taxon>
        <taxon>Olpidiomycotina</taxon>
        <taxon>Olpidiomycetes</taxon>
        <taxon>Olpidiales</taxon>
        <taxon>Olpidiaceae</taxon>
        <taxon>Olpidium</taxon>
    </lineage>
</organism>
<keyword evidence="3" id="KW-1185">Reference proteome</keyword>
<name>A0A8H8DI59_9FUNG</name>
<feature type="region of interest" description="Disordered" evidence="1">
    <location>
        <begin position="1"/>
        <end position="69"/>
    </location>
</feature>
<dbReference type="EMBL" id="JAEFCI010006704">
    <property type="protein sequence ID" value="KAG5459519.1"/>
    <property type="molecule type" value="Genomic_DNA"/>
</dbReference>
<evidence type="ECO:0000256" key="1">
    <source>
        <dbReference type="SAM" id="MobiDB-lite"/>
    </source>
</evidence>
<gene>
    <name evidence="2" type="ORF">BJ554DRAFT_69</name>
</gene>
<feature type="compositionally biased region" description="Polar residues" evidence="1">
    <location>
        <begin position="32"/>
        <end position="42"/>
    </location>
</feature>
<comment type="caution">
    <text evidence="2">The sequence shown here is derived from an EMBL/GenBank/DDBJ whole genome shotgun (WGS) entry which is preliminary data.</text>
</comment>
<sequence>MIDANCPQTAGRRGKRGGTGGNAKHKSRKNNAGKTTPRSPCKSSKRTGHGKPVLAQPVSRPLGDGQVEKSVGDHVALPVVVTRVPLSLVGRKRSFAEGDGGGASDFAASAAEAGSHPGNGRGVSLQLLACHPTTQLPPATAAATCHTAFPPPPTPHPSPGEVFFLRKLRTRADEKGLSRDPEGAVGGKVLVREHVG</sequence>
<evidence type="ECO:0000313" key="3">
    <source>
        <dbReference type="Proteomes" id="UP000673691"/>
    </source>
</evidence>
<reference evidence="2 3" key="1">
    <citation type="journal article" name="Sci. Rep.">
        <title>Genome-scale phylogenetic analyses confirm Olpidium as the closest living zoosporic fungus to the non-flagellated, terrestrial fungi.</title>
        <authorList>
            <person name="Chang Y."/>
            <person name="Rochon D."/>
            <person name="Sekimoto S."/>
            <person name="Wang Y."/>
            <person name="Chovatia M."/>
            <person name="Sandor L."/>
            <person name="Salamov A."/>
            <person name="Grigoriev I.V."/>
            <person name="Stajich J.E."/>
            <person name="Spatafora J.W."/>
        </authorList>
    </citation>
    <scope>NUCLEOTIDE SEQUENCE [LARGE SCALE GENOMIC DNA]</scope>
    <source>
        <strain evidence="2">S191</strain>
    </source>
</reference>
<accession>A0A8H8DI59</accession>
<protein>
    <submittedName>
        <fullName evidence="2">Uncharacterized protein</fullName>
    </submittedName>
</protein>